<accession>A0A4Y2E9Z7</accession>
<dbReference type="AlphaFoldDB" id="A0A4Y2E9Z7"/>
<evidence type="ECO:0000313" key="2">
    <source>
        <dbReference type="Proteomes" id="UP000499080"/>
    </source>
</evidence>
<keyword evidence="2" id="KW-1185">Reference proteome</keyword>
<protein>
    <submittedName>
        <fullName evidence="1">Uncharacterized protein</fullName>
    </submittedName>
</protein>
<name>A0A4Y2E9Z7_ARAVE</name>
<proteinExistence type="predicted"/>
<organism evidence="1 2">
    <name type="scientific">Araneus ventricosus</name>
    <name type="common">Orbweaver spider</name>
    <name type="synonym">Epeira ventricosa</name>
    <dbReference type="NCBI Taxonomy" id="182803"/>
    <lineage>
        <taxon>Eukaryota</taxon>
        <taxon>Metazoa</taxon>
        <taxon>Ecdysozoa</taxon>
        <taxon>Arthropoda</taxon>
        <taxon>Chelicerata</taxon>
        <taxon>Arachnida</taxon>
        <taxon>Araneae</taxon>
        <taxon>Araneomorphae</taxon>
        <taxon>Entelegynae</taxon>
        <taxon>Araneoidea</taxon>
        <taxon>Araneidae</taxon>
        <taxon>Araneus</taxon>
    </lineage>
</organism>
<dbReference type="Proteomes" id="UP000499080">
    <property type="component" value="Unassembled WGS sequence"/>
</dbReference>
<reference evidence="1 2" key="1">
    <citation type="journal article" date="2019" name="Sci. Rep.">
        <title>Orb-weaving spider Araneus ventricosus genome elucidates the spidroin gene catalogue.</title>
        <authorList>
            <person name="Kono N."/>
            <person name="Nakamura H."/>
            <person name="Ohtoshi R."/>
            <person name="Moran D.A.P."/>
            <person name="Shinohara A."/>
            <person name="Yoshida Y."/>
            <person name="Fujiwara M."/>
            <person name="Mori M."/>
            <person name="Tomita M."/>
            <person name="Arakawa K."/>
        </authorList>
    </citation>
    <scope>NUCLEOTIDE SEQUENCE [LARGE SCALE GENOMIC DNA]</scope>
</reference>
<comment type="caution">
    <text evidence="1">The sequence shown here is derived from an EMBL/GenBank/DDBJ whole genome shotgun (WGS) entry which is preliminary data.</text>
</comment>
<gene>
    <name evidence="1" type="ORF">AVEN_96719_1</name>
</gene>
<evidence type="ECO:0000313" key="1">
    <source>
        <dbReference type="EMBL" id="GBM25166.1"/>
    </source>
</evidence>
<sequence length="95" mass="11531">MIYPSRWCDEEVLWEVERFQFVKYQWSPRPTEGTFDVKVDHNTVFLLLPCLRYPVFKLDNWLWSTVAMREATLVRMKMAVTDEMVEESLRNQLIQ</sequence>
<dbReference type="EMBL" id="BGPR01000531">
    <property type="protein sequence ID" value="GBM25166.1"/>
    <property type="molecule type" value="Genomic_DNA"/>
</dbReference>